<dbReference type="FunFam" id="3.40.30.10:FF:000007">
    <property type="entry name" value="Thioredoxin-dependent thiol peroxidase"/>
    <property type="match status" value="1"/>
</dbReference>
<evidence type="ECO:0000256" key="6">
    <source>
        <dbReference type="ARBA" id="ARBA00023002"/>
    </source>
</evidence>
<sequence>MSILVTMTEQKRLEIGDQAPAFTLPNDSGETTSLADYQGKRVLVYFYPRANTPGCTTEACDFRDSLTQLNDLGIEVVGISPDTVDKLVAFREKNNLTFPLLADPDKNVLKEWGAFGEKKNYGKIVEGVIRSTFLVGTDGTIELALYNVRATGHVARVIRELEK</sequence>
<evidence type="ECO:0000256" key="10">
    <source>
        <dbReference type="ARBA" id="ARBA00038489"/>
    </source>
</evidence>
<comment type="caution">
    <text evidence="15">The sequence shown here is derived from an EMBL/GenBank/DDBJ whole genome shotgun (WGS) entry which is preliminary data.</text>
</comment>
<gene>
    <name evidence="15" type="ORF">HMPREF9997_00863</name>
</gene>
<dbReference type="PANTHER" id="PTHR42801:SF4">
    <property type="entry name" value="AHPC_TSA FAMILY PROTEIN"/>
    <property type="match status" value="1"/>
</dbReference>
<dbReference type="InterPro" id="IPR036249">
    <property type="entry name" value="Thioredoxin-like_sf"/>
</dbReference>
<comment type="catalytic activity">
    <reaction evidence="12">
        <text>a hydroperoxide + [thioredoxin]-dithiol = an alcohol + [thioredoxin]-disulfide + H2O</text>
        <dbReference type="Rhea" id="RHEA:62620"/>
        <dbReference type="Rhea" id="RHEA-COMP:10698"/>
        <dbReference type="Rhea" id="RHEA-COMP:10700"/>
        <dbReference type="ChEBI" id="CHEBI:15377"/>
        <dbReference type="ChEBI" id="CHEBI:29950"/>
        <dbReference type="ChEBI" id="CHEBI:30879"/>
        <dbReference type="ChEBI" id="CHEBI:35924"/>
        <dbReference type="ChEBI" id="CHEBI:50058"/>
        <dbReference type="EC" id="1.11.1.24"/>
    </reaction>
</comment>
<evidence type="ECO:0000256" key="7">
    <source>
        <dbReference type="ARBA" id="ARBA00023157"/>
    </source>
</evidence>
<keyword evidence="5" id="KW-0049">Antioxidant</keyword>
<evidence type="ECO:0000256" key="13">
    <source>
        <dbReference type="PIRSR" id="PIRSR000239-1"/>
    </source>
</evidence>
<dbReference type="CDD" id="cd03017">
    <property type="entry name" value="PRX_BCP"/>
    <property type="match status" value="1"/>
</dbReference>
<dbReference type="GO" id="GO:0008379">
    <property type="term" value="F:thioredoxin peroxidase activity"/>
    <property type="evidence" value="ECO:0007669"/>
    <property type="project" value="TreeGrafter"/>
</dbReference>
<dbReference type="GO" id="GO:0045454">
    <property type="term" value="P:cell redox homeostasis"/>
    <property type="evidence" value="ECO:0007669"/>
    <property type="project" value="TreeGrafter"/>
</dbReference>
<keyword evidence="6" id="KW-0560">Oxidoreductase</keyword>
<dbReference type="EC" id="1.11.1.24" evidence="3"/>
<evidence type="ECO:0000256" key="2">
    <source>
        <dbReference type="ARBA" id="ARBA00011245"/>
    </source>
</evidence>
<evidence type="ECO:0000259" key="14">
    <source>
        <dbReference type="PROSITE" id="PS51352"/>
    </source>
</evidence>
<dbReference type="PATRIC" id="fig|1035195.3.peg.768"/>
<protein>
    <recommendedName>
        <fullName evidence="3">thioredoxin-dependent peroxiredoxin</fullName>
        <ecNumber evidence="3">1.11.1.24</ecNumber>
    </recommendedName>
    <alternativeName>
        <fullName evidence="11">Bacterioferritin comigratory protein</fullName>
    </alternativeName>
    <alternativeName>
        <fullName evidence="9">Thioredoxin peroxidase</fullName>
    </alternativeName>
</protein>
<reference evidence="15 16" key="1">
    <citation type="submission" date="2012-05" db="EMBL/GenBank/DDBJ databases">
        <authorList>
            <person name="Weinstock G."/>
            <person name="Sodergren E."/>
            <person name="Lobos E.A."/>
            <person name="Fulton L."/>
            <person name="Fulton R."/>
            <person name="Courtney L."/>
            <person name="Fronick C."/>
            <person name="O'Laughlin M."/>
            <person name="Godfrey J."/>
            <person name="Wilson R.M."/>
            <person name="Miner T."/>
            <person name="Farmer C."/>
            <person name="Delehaunty K."/>
            <person name="Cordes M."/>
            <person name="Minx P."/>
            <person name="Tomlinson C."/>
            <person name="Chen J."/>
            <person name="Wollam A."/>
            <person name="Pepin K.H."/>
            <person name="Bhonagiri V."/>
            <person name="Zhang X."/>
            <person name="Suruliraj S."/>
            <person name="Warren W."/>
            <person name="Mitreva M."/>
            <person name="Mardis E.R."/>
            <person name="Wilson R.K."/>
        </authorList>
    </citation>
    <scope>NUCLEOTIDE SEQUENCE [LARGE SCALE GENOMIC DNA]</scope>
    <source>
        <strain evidence="15 16">F0235</strain>
    </source>
</reference>
<dbReference type="Pfam" id="PF00578">
    <property type="entry name" value="AhpC-TSA"/>
    <property type="match status" value="1"/>
</dbReference>
<evidence type="ECO:0000256" key="11">
    <source>
        <dbReference type="ARBA" id="ARBA00041373"/>
    </source>
</evidence>
<evidence type="ECO:0000313" key="16">
    <source>
        <dbReference type="Proteomes" id="UP000010445"/>
    </source>
</evidence>
<evidence type="ECO:0000256" key="12">
    <source>
        <dbReference type="ARBA" id="ARBA00049091"/>
    </source>
</evidence>
<dbReference type="InterPro" id="IPR024706">
    <property type="entry name" value="Peroxiredoxin_AhpC-typ"/>
</dbReference>
<feature type="domain" description="Thioredoxin" evidence="14">
    <location>
        <begin position="13"/>
        <end position="163"/>
    </location>
</feature>
<dbReference type="GO" id="GO:0034599">
    <property type="term" value="P:cellular response to oxidative stress"/>
    <property type="evidence" value="ECO:0007669"/>
    <property type="project" value="TreeGrafter"/>
</dbReference>
<comment type="subunit">
    <text evidence="2">Monomer.</text>
</comment>
<keyword evidence="8" id="KW-0676">Redox-active center</keyword>
<organism evidence="15 16">
    <name type="scientific">Corynebacterium durum F0235</name>
    <dbReference type="NCBI Taxonomy" id="1035195"/>
    <lineage>
        <taxon>Bacteria</taxon>
        <taxon>Bacillati</taxon>
        <taxon>Actinomycetota</taxon>
        <taxon>Actinomycetes</taxon>
        <taxon>Mycobacteriales</taxon>
        <taxon>Corynebacteriaceae</taxon>
        <taxon>Corynebacterium</taxon>
    </lineage>
</organism>
<dbReference type="GO" id="GO:0005737">
    <property type="term" value="C:cytoplasm"/>
    <property type="evidence" value="ECO:0007669"/>
    <property type="project" value="TreeGrafter"/>
</dbReference>
<dbReference type="PANTHER" id="PTHR42801">
    <property type="entry name" value="THIOREDOXIN-DEPENDENT PEROXIDE REDUCTASE"/>
    <property type="match status" value="1"/>
</dbReference>
<evidence type="ECO:0000313" key="15">
    <source>
        <dbReference type="EMBL" id="EKX91260.1"/>
    </source>
</evidence>
<feature type="active site" description="Cysteine sulfenic acid (-SOH) intermediate; for peroxidase activity" evidence="13">
    <location>
        <position position="55"/>
    </location>
</feature>
<accession>L1MJP8</accession>
<dbReference type="HOGENOM" id="CLU_042529_14_1_11"/>
<dbReference type="AlphaFoldDB" id="L1MJP8"/>
<name>L1MJP8_9CORY</name>
<dbReference type="PROSITE" id="PS51352">
    <property type="entry name" value="THIOREDOXIN_2"/>
    <property type="match status" value="1"/>
</dbReference>
<evidence type="ECO:0000256" key="1">
    <source>
        <dbReference type="ARBA" id="ARBA00003330"/>
    </source>
</evidence>
<dbReference type="InterPro" id="IPR050924">
    <property type="entry name" value="Peroxiredoxin_BCP/PrxQ"/>
</dbReference>
<dbReference type="NCBIfam" id="NF006960">
    <property type="entry name" value="PRK09437.1"/>
    <property type="match status" value="1"/>
</dbReference>
<dbReference type="eggNOG" id="COG1225">
    <property type="taxonomic scope" value="Bacteria"/>
</dbReference>
<comment type="similarity">
    <text evidence="10">Belongs to the peroxiredoxin family. BCP/PrxQ subfamily.</text>
</comment>
<dbReference type="InterPro" id="IPR000866">
    <property type="entry name" value="AhpC/TSA"/>
</dbReference>
<dbReference type="STRING" id="1035195.HMPREF9997_00863"/>
<comment type="function">
    <text evidence="1">Thiol-specific peroxidase that catalyzes the reduction of hydrogen peroxide and organic hydroperoxides to water and alcohols, respectively. Plays a role in cell protection against oxidative stress by detoxifying peroxides and as sensor of hydrogen peroxide-mediated signaling events.</text>
</comment>
<dbReference type="Proteomes" id="UP000010445">
    <property type="component" value="Unassembled WGS sequence"/>
</dbReference>
<evidence type="ECO:0000256" key="4">
    <source>
        <dbReference type="ARBA" id="ARBA00022559"/>
    </source>
</evidence>
<proteinExistence type="inferred from homology"/>
<evidence type="ECO:0000256" key="9">
    <source>
        <dbReference type="ARBA" id="ARBA00032824"/>
    </source>
</evidence>
<evidence type="ECO:0000256" key="5">
    <source>
        <dbReference type="ARBA" id="ARBA00022862"/>
    </source>
</evidence>
<dbReference type="Gene3D" id="3.40.30.10">
    <property type="entry name" value="Glutaredoxin"/>
    <property type="match status" value="1"/>
</dbReference>
<keyword evidence="16" id="KW-1185">Reference proteome</keyword>
<keyword evidence="7" id="KW-1015">Disulfide bond</keyword>
<keyword evidence="4" id="KW-0575">Peroxidase</keyword>
<evidence type="ECO:0000256" key="8">
    <source>
        <dbReference type="ARBA" id="ARBA00023284"/>
    </source>
</evidence>
<evidence type="ECO:0000256" key="3">
    <source>
        <dbReference type="ARBA" id="ARBA00013017"/>
    </source>
</evidence>
<dbReference type="InterPro" id="IPR013766">
    <property type="entry name" value="Thioredoxin_domain"/>
</dbReference>
<dbReference type="EMBL" id="AMEM01000013">
    <property type="protein sequence ID" value="EKX91260.1"/>
    <property type="molecule type" value="Genomic_DNA"/>
</dbReference>
<dbReference type="PIRSF" id="PIRSF000239">
    <property type="entry name" value="AHPC"/>
    <property type="match status" value="1"/>
</dbReference>
<dbReference type="SUPFAM" id="SSF52833">
    <property type="entry name" value="Thioredoxin-like"/>
    <property type="match status" value="1"/>
</dbReference>